<evidence type="ECO:0000313" key="12">
    <source>
        <dbReference type="Proteomes" id="UP001430953"/>
    </source>
</evidence>
<keyword evidence="6 10" id="KW-1133">Transmembrane helix</keyword>
<accession>A0AAW2FU75</accession>
<evidence type="ECO:0000256" key="2">
    <source>
        <dbReference type="ARBA" id="ARBA00010799"/>
    </source>
</evidence>
<protein>
    <recommendedName>
        <fullName evidence="3">Guided entry of tail-anchored proteins factor 1</fullName>
    </recommendedName>
    <alternativeName>
        <fullName evidence="8">Tail-anchored protein insertion receptor WRB</fullName>
    </alternativeName>
    <alternativeName>
        <fullName evidence="9">Tryptophan-rich basic protein</fullName>
    </alternativeName>
</protein>
<feature type="transmembrane region" description="Helical" evidence="10">
    <location>
        <begin position="92"/>
        <end position="112"/>
    </location>
</feature>
<dbReference type="PANTHER" id="PTHR42650">
    <property type="entry name" value="TAIL-ANCHORED PROTEIN INSERTION RECEPTOR WRB"/>
    <property type="match status" value="1"/>
</dbReference>
<dbReference type="GO" id="GO:0043495">
    <property type="term" value="F:protein-membrane adaptor activity"/>
    <property type="evidence" value="ECO:0007669"/>
    <property type="project" value="TreeGrafter"/>
</dbReference>
<keyword evidence="5" id="KW-0256">Endoplasmic reticulum</keyword>
<evidence type="ECO:0000256" key="10">
    <source>
        <dbReference type="SAM" id="Phobius"/>
    </source>
</evidence>
<keyword evidence="12" id="KW-1185">Reference proteome</keyword>
<dbReference type="PANTHER" id="PTHR42650:SF1">
    <property type="entry name" value="GUIDED ENTRY OF TAIL-ANCHORED PROTEINS FACTOR 1"/>
    <property type="match status" value="1"/>
</dbReference>
<evidence type="ECO:0000256" key="7">
    <source>
        <dbReference type="ARBA" id="ARBA00023136"/>
    </source>
</evidence>
<dbReference type="EMBL" id="JADYXP020000008">
    <property type="protein sequence ID" value="KAL0117697.1"/>
    <property type="molecule type" value="Genomic_DNA"/>
</dbReference>
<evidence type="ECO:0000256" key="6">
    <source>
        <dbReference type="ARBA" id="ARBA00022989"/>
    </source>
</evidence>
<comment type="subcellular location">
    <subcellularLocation>
        <location evidence="1">Endoplasmic reticulum membrane</location>
        <topology evidence="1">Multi-pass membrane protein</topology>
    </subcellularLocation>
</comment>
<evidence type="ECO:0000256" key="8">
    <source>
        <dbReference type="ARBA" id="ARBA00032437"/>
    </source>
</evidence>
<dbReference type="Proteomes" id="UP001430953">
    <property type="component" value="Unassembled WGS sequence"/>
</dbReference>
<evidence type="ECO:0000256" key="1">
    <source>
        <dbReference type="ARBA" id="ARBA00004477"/>
    </source>
</evidence>
<dbReference type="InterPro" id="IPR028945">
    <property type="entry name" value="Get1"/>
</dbReference>
<name>A0AAW2FU75_9HYME</name>
<keyword evidence="4 10" id="KW-0812">Transmembrane</keyword>
<comment type="similarity">
    <text evidence="2">Belongs to the WRB/GET1 family.</text>
</comment>
<dbReference type="GO" id="GO:0005789">
    <property type="term" value="C:endoplasmic reticulum membrane"/>
    <property type="evidence" value="ECO:0007669"/>
    <property type="project" value="UniProtKB-SubCell"/>
</dbReference>
<evidence type="ECO:0000256" key="4">
    <source>
        <dbReference type="ARBA" id="ARBA00022692"/>
    </source>
</evidence>
<dbReference type="InterPro" id="IPR029012">
    <property type="entry name" value="Helix_hairpin_bin_sf"/>
</dbReference>
<evidence type="ECO:0000256" key="5">
    <source>
        <dbReference type="ARBA" id="ARBA00022824"/>
    </source>
</evidence>
<proteinExistence type="inferred from homology"/>
<dbReference type="Gene3D" id="1.10.287.660">
    <property type="entry name" value="Helix hairpin bin"/>
    <property type="match status" value="1"/>
</dbReference>
<gene>
    <name evidence="11" type="ORF">PUN28_008835</name>
</gene>
<dbReference type="GO" id="GO:0043529">
    <property type="term" value="C:GET complex"/>
    <property type="evidence" value="ECO:0007669"/>
    <property type="project" value="TreeGrafter"/>
</dbReference>
<dbReference type="GO" id="GO:0071816">
    <property type="term" value="P:tail-anchored membrane protein insertion into ER membrane"/>
    <property type="evidence" value="ECO:0007669"/>
    <property type="project" value="InterPro"/>
</dbReference>
<keyword evidence="7 10" id="KW-0472">Membrane</keyword>
<evidence type="ECO:0000256" key="3">
    <source>
        <dbReference type="ARBA" id="ARBA00017951"/>
    </source>
</evidence>
<dbReference type="AlphaFoldDB" id="A0AAW2FU75"/>
<comment type="caution">
    <text evidence="11">The sequence shown here is derived from an EMBL/GenBank/DDBJ whole genome shotgun (WGS) entry which is preliminary data.</text>
</comment>
<reference evidence="11 12" key="1">
    <citation type="submission" date="2023-03" db="EMBL/GenBank/DDBJ databases">
        <title>High recombination rates correlate with genetic variation in Cardiocondyla obscurior ants.</title>
        <authorList>
            <person name="Errbii M."/>
        </authorList>
    </citation>
    <scope>NUCLEOTIDE SEQUENCE [LARGE SCALE GENOMIC DNA]</scope>
    <source>
        <strain evidence="11">Alpha-2009</strain>
        <tissue evidence="11">Whole body</tissue>
    </source>
</reference>
<sequence>MDLFIIATASCILDDIAPFLIKFVFSRVYVPNRYDVGLQKELSNLKEEMAGISMVDEFARYIKLLRRSNNVEGILVKNVKQRTNRVLKLRMLLIYVFRALNGILILRLLYMYKNEPVIILPKDILWPIQNLLSWPCQHENAISLLMWLSITRLGISAFKKLHT</sequence>
<organism evidence="11 12">
    <name type="scientific">Cardiocondyla obscurior</name>
    <dbReference type="NCBI Taxonomy" id="286306"/>
    <lineage>
        <taxon>Eukaryota</taxon>
        <taxon>Metazoa</taxon>
        <taxon>Ecdysozoa</taxon>
        <taxon>Arthropoda</taxon>
        <taxon>Hexapoda</taxon>
        <taxon>Insecta</taxon>
        <taxon>Pterygota</taxon>
        <taxon>Neoptera</taxon>
        <taxon>Endopterygota</taxon>
        <taxon>Hymenoptera</taxon>
        <taxon>Apocrita</taxon>
        <taxon>Aculeata</taxon>
        <taxon>Formicoidea</taxon>
        <taxon>Formicidae</taxon>
        <taxon>Myrmicinae</taxon>
        <taxon>Cardiocondyla</taxon>
    </lineage>
</organism>
<evidence type="ECO:0000313" key="11">
    <source>
        <dbReference type="EMBL" id="KAL0117697.1"/>
    </source>
</evidence>
<dbReference type="Pfam" id="PF04420">
    <property type="entry name" value="CHD5"/>
    <property type="match status" value="1"/>
</dbReference>
<evidence type="ECO:0000256" key="9">
    <source>
        <dbReference type="ARBA" id="ARBA00033006"/>
    </source>
</evidence>